<dbReference type="GO" id="GO:0098797">
    <property type="term" value="C:plasma membrane protein complex"/>
    <property type="evidence" value="ECO:0007669"/>
    <property type="project" value="TreeGrafter"/>
</dbReference>
<evidence type="ECO:0000256" key="5">
    <source>
        <dbReference type="ARBA" id="ARBA00023136"/>
    </source>
</evidence>
<keyword evidence="2" id="KW-1003">Cell membrane</keyword>
<evidence type="ECO:0000256" key="6">
    <source>
        <dbReference type="SAM" id="Phobius"/>
    </source>
</evidence>
<keyword evidence="3 6" id="KW-0812">Transmembrane</keyword>
<feature type="domain" description="ABC3 transporter permease C-terminal" evidence="7">
    <location>
        <begin position="252"/>
        <end position="353"/>
    </location>
</feature>
<feature type="transmembrane region" description="Helical" evidence="6">
    <location>
        <begin position="284"/>
        <end position="304"/>
    </location>
</feature>
<comment type="subcellular location">
    <subcellularLocation>
        <location evidence="1">Cell membrane</location>
        <topology evidence="1">Multi-pass membrane protein</topology>
    </subcellularLocation>
</comment>
<dbReference type="EMBL" id="UOYO01000024">
    <property type="protein sequence ID" value="VAY87345.1"/>
    <property type="molecule type" value="Genomic_DNA"/>
</dbReference>
<sequence length="362" mass="41970">MPNKEFIKFSFVLFLKEKSDYMVSIFIFTFIIFILSSVLFISNSISFDLKQTINYQPQILVQNQKAGNTVEIDDSILDELLQITGVSDITGRVDGYYYFLQNDSYFHIIGDNDCDEKIMTVGDGVKLILNKYYYTKYFNFFVNGKSIKIDINNTISLSANIVSNDLIILNTEIARKIFGLEEDEYSYLLISVPNDSEINYIAQKIKEIYPYFKITTKKQLKSDIDNLFYYKGGVFMVLYTVVFYRQIDSTSGAYKKEIAILRSLGFSINNIIFLKFIQNCFVVLFSYILGIVLAYYFVFFANAPLLKYIFLGNNLTNNMSFTPILHFDILFMIFLFTAVPYILSILLPSWRIAISDMNEAMK</sequence>
<feature type="transmembrane region" description="Helical" evidence="6">
    <location>
        <begin position="21"/>
        <end position="41"/>
    </location>
</feature>
<accession>A0A3B1DX85</accession>
<dbReference type="Pfam" id="PF02687">
    <property type="entry name" value="FtsX"/>
    <property type="match status" value="1"/>
</dbReference>
<protein>
    <submittedName>
        <fullName evidence="8">ABC transporter, permease protein</fullName>
    </submittedName>
</protein>
<dbReference type="PANTHER" id="PTHR30489:SF0">
    <property type="entry name" value="LIPOPROTEIN-RELEASING SYSTEM TRANSMEMBRANE PROTEIN LOLE"/>
    <property type="match status" value="1"/>
</dbReference>
<dbReference type="GO" id="GO:0044874">
    <property type="term" value="P:lipoprotein localization to outer membrane"/>
    <property type="evidence" value="ECO:0007669"/>
    <property type="project" value="TreeGrafter"/>
</dbReference>
<evidence type="ECO:0000256" key="1">
    <source>
        <dbReference type="ARBA" id="ARBA00004651"/>
    </source>
</evidence>
<feature type="transmembrane region" description="Helical" evidence="6">
    <location>
        <begin position="227"/>
        <end position="247"/>
    </location>
</feature>
<keyword evidence="4 6" id="KW-1133">Transmembrane helix</keyword>
<gene>
    <name evidence="8" type="ORF">MNB_ARC-1_204</name>
</gene>
<reference evidence="8" key="1">
    <citation type="submission" date="2018-10" db="EMBL/GenBank/DDBJ databases">
        <authorList>
            <person name="Aoki K."/>
        </authorList>
    </citation>
    <scope>NUCLEOTIDE SEQUENCE</scope>
</reference>
<proteinExistence type="predicted"/>
<feature type="transmembrane region" description="Helical" evidence="6">
    <location>
        <begin position="259"/>
        <end position="277"/>
    </location>
</feature>
<dbReference type="InterPro" id="IPR003838">
    <property type="entry name" value="ABC3_permease_C"/>
</dbReference>
<evidence type="ECO:0000313" key="8">
    <source>
        <dbReference type="EMBL" id="VAY87345.1"/>
    </source>
</evidence>
<dbReference type="PANTHER" id="PTHR30489">
    <property type="entry name" value="LIPOPROTEIN-RELEASING SYSTEM TRANSMEMBRANE PROTEIN LOLE"/>
    <property type="match status" value="1"/>
</dbReference>
<organism evidence="8">
    <name type="scientific">hydrothermal vent metagenome</name>
    <dbReference type="NCBI Taxonomy" id="652676"/>
    <lineage>
        <taxon>unclassified sequences</taxon>
        <taxon>metagenomes</taxon>
        <taxon>ecological metagenomes</taxon>
    </lineage>
</organism>
<evidence type="ECO:0000256" key="3">
    <source>
        <dbReference type="ARBA" id="ARBA00022692"/>
    </source>
</evidence>
<dbReference type="InterPro" id="IPR051447">
    <property type="entry name" value="Lipoprotein-release_system"/>
</dbReference>
<name>A0A3B1DX85_9ZZZZ</name>
<dbReference type="AlphaFoldDB" id="A0A3B1DX85"/>
<evidence type="ECO:0000256" key="4">
    <source>
        <dbReference type="ARBA" id="ARBA00022989"/>
    </source>
</evidence>
<feature type="transmembrane region" description="Helical" evidence="6">
    <location>
        <begin position="324"/>
        <end position="347"/>
    </location>
</feature>
<evidence type="ECO:0000256" key="2">
    <source>
        <dbReference type="ARBA" id="ARBA00022475"/>
    </source>
</evidence>
<keyword evidence="5 6" id="KW-0472">Membrane</keyword>
<evidence type="ECO:0000259" key="7">
    <source>
        <dbReference type="Pfam" id="PF02687"/>
    </source>
</evidence>